<comment type="caution">
    <text evidence="3">The sequence shown here is derived from an EMBL/GenBank/DDBJ whole genome shotgun (WGS) entry which is preliminary data.</text>
</comment>
<dbReference type="GO" id="GO:0016757">
    <property type="term" value="F:glycosyltransferase activity"/>
    <property type="evidence" value="ECO:0007669"/>
    <property type="project" value="InterPro"/>
</dbReference>
<gene>
    <name evidence="3" type="primary">rfaG</name>
    <name evidence="3" type="ORF">PES01_38720</name>
</gene>
<dbReference type="Pfam" id="PF00534">
    <property type="entry name" value="Glycos_transf_1"/>
    <property type="match status" value="1"/>
</dbReference>
<proteinExistence type="predicted"/>
<name>A0A510Y350_9GAMM</name>
<dbReference type="InterPro" id="IPR050194">
    <property type="entry name" value="Glycosyltransferase_grp1"/>
</dbReference>
<feature type="domain" description="Glycosyl transferase family 1" evidence="1">
    <location>
        <begin position="187"/>
        <end position="308"/>
    </location>
</feature>
<dbReference type="OrthoDB" id="9768937at2"/>
<feature type="domain" description="Glycosyltransferase subfamily 4-like N-terminal" evidence="2">
    <location>
        <begin position="14"/>
        <end position="179"/>
    </location>
</feature>
<dbReference type="PANTHER" id="PTHR45947">
    <property type="entry name" value="SULFOQUINOVOSYL TRANSFERASE SQD2"/>
    <property type="match status" value="1"/>
</dbReference>
<dbReference type="InterPro" id="IPR001296">
    <property type="entry name" value="Glyco_trans_1"/>
</dbReference>
<dbReference type="Proteomes" id="UP000321419">
    <property type="component" value="Unassembled WGS sequence"/>
</dbReference>
<dbReference type="AlphaFoldDB" id="A0A510Y350"/>
<accession>A0A510Y350</accession>
<evidence type="ECO:0000259" key="2">
    <source>
        <dbReference type="Pfam" id="PF13439"/>
    </source>
</evidence>
<evidence type="ECO:0000259" key="1">
    <source>
        <dbReference type="Pfam" id="PF00534"/>
    </source>
</evidence>
<organism evidence="3 4">
    <name type="scientific">Pseudoalteromonas espejiana</name>
    <dbReference type="NCBI Taxonomy" id="28107"/>
    <lineage>
        <taxon>Bacteria</taxon>
        <taxon>Pseudomonadati</taxon>
        <taxon>Pseudomonadota</taxon>
        <taxon>Gammaproteobacteria</taxon>
        <taxon>Alteromonadales</taxon>
        <taxon>Pseudoalteromonadaceae</taxon>
        <taxon>Pseudoalteromonas</taxon>
    </lineage>
</organism>
<dbReference type="Gene3D" id="3.40.50.2000">
    <property type="entry name" value="Glycogen Phosphorylase B"/>
    <property type="match status" value="2"/>
</dbReference>
<dbReference type="InterPro" id="IPR028098">
    <property type="entry name" value="Glyco_trans_4-like_N"/>
</dbReference>
<sequence length="372" mass="42765">MKKILHIVGKMNLGGTETYIMNLFRGVNKKNYTFDFLTYYSEGEEGYYDKEIQDLGGNIYKIAPFNFRNAVSFIRSIRRIIKEGEYDVVHAHTTYNMGFALYAAYKENVNIRIAHSHNTSIGERKSLPHYIYRKIMHFSINNYATHYFACSLAAANHMFTKFNVESNSYSYLPNAVELESFLSIKENNLRKDLNIHPKTKIIGHVGRFGKAKNHDFIIDIFNELTSIEDNYCLILIGEGASKSNIQERVNILGLNDRVRFLGQRNDIPDLMSIIDVFILPSLYEGFGIVLLEAQASGLPCVVSENIQPEPDMKLGLIHRVELQNKKQWLLCIKKLAHESKMPISTRELAIKNSNFILSKVLDKLTNTYESRK</sequence>
<dbReference type="PANTHER" id="PTHR45947:SF3">
    <property type="entry name" value="SULFOQUINOVOSYL TRANSFERASE SQD2"/>
    <property type="match status" value="1"/>
</dbReference>
<dbReference type="Pfam" id="PF13439">
    <property type="entry name" value="Glyco_transf_4"/>
    <property type="match status" value="1"/>
</dbReference>
<keyword evidence="3" id="KW-0808">Transferase</keyword>
<protein>
    <submittedName>
        <fullName evidence="3">Glycosyl transferase family 1</fullName>
    </submittedName>
</protein>
<evidence type="ECO:0000313" key="3">
    <source>
        <dbReference type="EMBL" id="GEK57027.1"/>
    </source>
</evidence>
<reference evidence="3 4" key="1">
    <citation type="submission" date="2019-07" db="EMBL/GenBank/DDBJ databases">
        <title>Whole genome shotgun sequence of Pseudoalteromonas espejiana NBRC 102222.</title>
        <authorList>
            <person name="Hosoyama A."/>
            <person name="Uohara A."/>
            <person name="Ohji S."/>
            <person name="Ichikawa N."/>
        </authorList>
    </citation>
    <scope>NUCLEOTIDE SEQUENCE [LARGE SCALE GENOMIC DNA]</scope>
    <source>
        <strain evidence="3 4">NBRC 102222</strain>
    </source>
</reference>
<keyword evidence="4" id="KW-1185">Reference proteome</keyword>
<evidence type="ECO:0000313" key="4">
    <source>
        <dbReference type="Proteomes" id="UP000321419"/>
    </source>
</evidence>
<dbReference type="SUPFAM" id="SSF53756">
    <property type="entry name" value="UDP-Glycosyltransferase/glycogen phosphorylase"/>
    <property type="match status" value="1"/>
</dbReference>
<dbReference type="RefSeq" id="WP_089346574.1">
    <property type="nucleotide sequence ID" value="NZ_BJUM01000073.1"/>
</dbReference>
<dbReference type="EMBL" id="BJUM01000073">
    <property type="protein sequence ID" value="GEK57027.1"/>
    <property type="molecule type" value="Genomic_DNA"/>
</dbReference>